<dbReference type="EMBL" id="GBXM01037467">
    <property type="protein sequence ID" value="JAH71110.1"/>
    <property type="molecule type" value="Transcribed_RNA"/>
</dbReference>
<protein>
    <submittedName>
        <fullName evidence="1">Uncharacterized protein</fullName>
    </submittedName>
</protein>
<name>A0A0E9V0Y5_ANGAN</name>
<reference evidence="1" key="1">
    <citation type="submission" date="2014-11" db="EMBL/GenBank/DDBJ databases">
        <authorList>
            <person name="Amaro Gonzalez C."/>
        </authorList>
    </citation>
    <scope>NUCLEOTIDE SEQUENCE</scope>
</reference>
<reference evidence="1" key="2">
    <citation type="journal article" date="2015" name="Fish Shellfish Immunol.">
        <title>Early steps in the European eel (Anguilla anguilla)-Vibrio vulnificus interaction in the gills: Role of the RtxA13 toxin.</title>
        <authorList>
            <person name="Callol A."/>
            <person name="Pajuelo D."/>
            <person name="Ebbesson L."/>
            <person name="Teles M."/>
            <person name="MacKenzie S."/>
            <person name="Amaro C."/>
        </authorList>
    </citation>
    <scope>NUCLEOTIDE SEQUENCE</scope>
</reference>
<organism evidence="1">
    <name type="scientific">Anguilla anguilla</name>
    <name type="common">European freshwater eel</name>
    <name type="synonym">Muraena anguilla</name>
    <dbReference type="NCBI Taxonomy" id="7936"/>
    <lineage>
        <taxon>Eukaryota</taxon>
        <taxon>Metazoa</taxon>
        <taxon>Chordata</taxon>
        <taxon>Craniata</taxon>
        <taxon>Vertebrata</taxon>
        <taxon>Euteleostomi</taxon>
        <taxon>Actinopterygii</taxon>
        <taxon>Neopterygii</taxon>
        <taxon>Teleostei</taxon>
        <taxon>Anguilliformes</taxon>
        <taxon>Anguillidae</taxon>
        <taxon>Anguilla</taxon>
    </lineage>
</organism>
<dbReference type="AlphaFoldDB" id="A0A0E9V0Y5"/>
<accession>A0A0E9V0Y5</accession>
<sequence>MIRPLMCCQVAHCLSFLCHPWLLAILVKIIVINSVQSVNYVSVHFLRRCIMDLLY</sequence>
<proteinExistence type="predicted"/>
<evidence type="ECO:0000313" key="1">
    <source>
        <dbReference type="EMBL" id="JAH71110.1"/>
    </source>
</evidence>